<gene>
    <name evidence="1" type="ORF">S12H4_03384</name>
</gene>
<comment type="caution">
    <text evidence="1">The sequence shown here is derived from an EMBL/GenBank/DDBJ whole genome shotgun (WGS) entry which is preliminary data.</text>
</comment>
<organism evidence="1">
    <name type="scientific">marine sediment metagenome</name>
    <dbReference type="NCBI Taxonomy" id="412755"/>
    <lineage>
        <taxon>unclassified sequences</taxon>
        <taxon>metagenomes</taxon>
        <taxon>ecological metagenomes</taxon>
    </lineage>
</organism>
<evidence type="ECO:0000313" key="1">
    <source>
        <dbReference type="EMBL" id="GAI71154.1"/>
    </source>
</evidence>
<sequence>MLLRALDVMPFWREKLTGIAYRRLSRVDIRRMYRVGVLNEAEVLAAYSELGYNERDAKRMAAFTVKQVLATQSKFTATNIISAYTKYMITKSEARSLLLDVGVRRENLDFIIASADYKRAWELTDNKISAIHNLYRKEVYTDDKARSELLRLDLPAERVDVLMEQWYIDEKDKPPRYWTTAQVLGFVKAGLILPARAKQELFNVGYDPEHVDIYMRSIE</sequence>
<dbReference type="AlphaFoldDB" id="X1STK8"/>
<accession>X1STK8</accession>
<name>X1STK8_9ZZZZ</name>
<reference evidence="1" key="1">
    <citation type="journal article" date="2014" name="Front. Microbiol.">
        <title>High frequency of phylogenetically diverse reductive dehalogenase-homologous genes in deep subseafloor sedimentary metagenomes.</title>
        <authorList>
            <person name="Kawai M."/>
            <person name="Futagami T."/>
            <person name="Toyoda A."/>
            <person name="Takaki Y."/>
            <person name="Nishi S."/>
            <person name="Hori S."/>
            <person name="Arai W."/>
            <person name="Tsubouchi T."/>
            <person name="Morono Y."/>
            <person name="Uchiyama I."/>
            <person name="Ito T."/>
            <person name="Fujiyama A."/>
            <person name="Inagaki F."/>
            <person name="Takami H."/>
        </authorList>
    </citation>
    <scope>NUCLEOTIDE SEQUENCE</scope>
    <source>
        <strain evidence="1">Expedition CK06-06</strain>
    </source>
</reference>
<dbReference type="EMBL" id="BARW01000941">
    <property type="protein sequence ID" value="GAI71154.1"/>
    <property type="molecule type" value="Genomic_DNA"/>
</dbReference>
<protein>
    <submittedName>
        <fullName evidence="1">Uncharacterized protein</fullName>
    </submittedName>
</protein>
<proteinExistence type="predicted"/>